<protein>
    <submittedName>
        <fullName evidence="4">Mucin-2</fullName>
    </submittedName>
</protein>
<proteinExistence type="predicted"/>
<reference evidence="4" key="1">
    <citation type="submission" date="2025-08" db="UniProtKB">
        <authorList>
            <consortium name="RefSeq"/>
        </authorList>
    </citation>
    <scope>IDENTIFICATION</scope>
</reference>
<feature type="compositionally biased region" description="Polar residues" evidence="1">
    <location>
        <begin position="132"/>
        <end position="146"/>
    </location>
</feature>
<gene>
    <name evidence="4" type="primary">si:ch73-344o19.1</name>
</gene>
<keyword evidence="2" id="KW-0812">Transmembrane</keyword>
<feature type="region of interest" description="Disordered" evidence="1">
    <location>
        <begin position="1"/>
        <end position="20"/>
    </location>
</feature>
<sequence length="235" mass="24981">MTTPLPTLPVPPQNDTLSPKPFTFTASTAVATSLPPGTGTAPLEPITTPAASTHQTDSDLLNTGTLTPAASTHQTDSGLLNTGTWTPALVATQIIPQSTLIPVSTQTTQQSPPESVPEKTTLKMTSLPPTPTQGLLTSEAPQTPVQLSVAPAKQDDPPQLDVGDEDAPRDGHPPASPLDPILTGLVSIFIVCTAIASVLLFLKFRHRHEHPEFHRLQDLPMDDLLEDTPLSRYSY</sequence>
<keyword evidence="3" id="KW-1185">Reference proteome</keyword>
<dbReference type="OrthoDB" id="8964578at2759"/>
<feature type="transmembrane region" description="Helical" evidence="2">
    <location>
        <begin position="181"/>
        <end position="202"/>
    </location>
</feature>
<feature type="compositionally biased region" description="Pro residues" evidence="1">
    <location>
        <begin position="1"/>
        <end position="12"/>
    </location>
</feature>
<dbReference type="KEGG" id="char:105891335"/>
<dbReference type="GeneID" id="105891335"/>
<keyword evidence="2" id="KW-0472">Membrane</keyword>
<dbReference type="Proteomes" id="UP000515152">
    <property type="component" value="Chromosome 25"/>
</dbReference>
<dbReference type="RefSeq" id="XP_031419153.1">
    <property type="nucleotide sequence ID" value="XM_031563293.1"/>
</dbReference>
<evidence type="ECO:0000313" key="4">
    <source>
        <dbReference type="RefSeq" id="XP_031419153.1"/>
    </source>
</evidence>
<evidence type="ECO:0000313" key="3">
    <source>
        <dbReference type="Proteomes" id="UP000515152"/>
    </source>
</evidence>
<feature type="region of interest" description="Disordered" evidence="1">
    <location>
        <begin position="102"/>
        <end position="176"/>
    </location>
</feature>
<dbReference type="AlphaFoldDB" id="A0A6P8ESI4"/>
<feature type="compositionally biased region" description="Polar residues" evidence="1">
    <location>
        <begin position="102"/>
        <end position="113"/>
    </location>
</feature>
<name>A0A6P8ESI4_CLUHA</name>
<feature type="compositionally biased region" description="Polar residues" evidence="1">
    <location>
        <begin position="49"/>
        <end position="78"/>
    </location>
</feature>
<organism evidence="3 4">
    <name type="scientific">Clupea harengus</name>
    <name type="common">Atlantic herring</name>
    <dbReference type="NCBI Taxonomy" id="7950"/>
    <lineage>
        <taxon>Eukaryota</taxon>
        <taxon>Metazoa</taxon>
        <taxon>Chordata</taxon>
        <taxon>Craniata</taxon>
        <taxon>Vertebrata</taxon>
        <taxon>Euteleostomi</taxon>
        <taxon>Actinopterygii</taxon>
        <taxon>Neopterygii</taxon>
        <taxon>Teleostei</taxon>
        <taxon>Clupei</taxon>
        <taxon>Clupeiformes</taxon>
        <taxon>Clupeoidei</taxon>
        <taxon>Clupeidae</taxon>
        <taxon>Clupea</taxon>
    </lineage>
</organism>
<accession>A0A6P8ESI4</accession>
<evidence type="ECO:0000256" key="1">
    <source>
        <dbReference type="SAM" id="MobiDB-lite"/>
    </source>
</evidence>
<feature type="region of interest" description="Disordered" evidence="1">
    <location>
        <begin position="30"/>
        <end position="78"/>
    </location>
</feature>
<evidence type="ECO:0000256" key="2">
    <source>
        <dbReference type="SAM" id="Phobius"/>
    </source>
</evidence>
<keyword evidence="2" id="KW-1133">Transmembrane helix</keyword>